<evidence type="ECO:0000256" key="10">
    <source>
        <dbReference type="SAM" id="Coils"/>
    </source>
</evidence>
<evidence type="ECO:0000256" key="5">
    <source>
        <dbReference type="ARBA" id="ARBA00022519"/>
    </source>
</evidence>
<keyword evidence="10" id="KW-0175">Coiled coil</keyword>
<evidence type="ECO:0000259" key="12">
    <source>
        <dbReference type="Pfam" id="PF26002"/>
    </source>
</evidence>
<dbReference type="Gene3D" id="2.40.50.100">
    <property type="match status" value="1"/>
</dbReference>
<evidence type="ECO:0000256" key="6">
    <source>
        <dbReference type="ARBA" id="ARBA00022692"/>
    </source>
</evidence>
<dbReference type="PRINTS" id="PR01490">
    <property type="entry name" value="RTXTOXIND"/>
</dbReference>
<dbReference type="RefSeq" id="WP_211937274.1">
    <property type="nucleotide sequence ID" value="NZ_CP073078.1"/>
</dbReference>
<dbReference type="InterPro" id="IPR010129">
    <property type="entry name" value="T1SS_HlyD"/>
</dbReference>
<dbReference type="AlphaFoldDB" id="A0A975FYL0"/>
<accession>A0A975FYL0</accession>
<keyword evidence="14" id="KW-1185">Reference proteome</keyword>
<comment type="similarity">
    <text evidence="2 9">Belongs to the membrane fusion protein (MFP) (TC 8.A.1) family.</text>
</comment>
<keyword evidence="6 9" id="KW-0812">Transmembrane</keyword>
<proteinExistence type="inferred from homology"/>
<feature type="coiled-coil region" evidence="10">
    <location>
        <begin position="224"/>
        <end position="294"/>
    </location>
</feature>
<feature type="transmembrane region" description="Helical" evidence="9">
    <location>
        <begin position="33"/>
        <end position="52"/>
    </location>
</feature>
<dbReference type="Pfam" id="PF26002">
    <property type="entry name" value="Beta-barrel_AprE"/>
    <property type="match status" value="1"/>
</dbReference>
<organism evidence="13 14">
    <name type="scientific">Phenylobacterium montanum</name>
    <dbReference type="NCBI Taxonomy" id="2823693"/>
    <lineage>
        <taxon>Bacteria</taxon>
        <taxon>Pseudomonadati</taxon>
        <taxon>Pseudomonadota</taxon>
        <taxon>Alphaproteobacteria</taxon>
        <taxon>Caulobacterales</taxon>
        <taxon>Caulobacteraceae</taxon>
        <taxon>Phenylobacterium</taxon>
    </lineage>
</organism>
<evidence type="ECO:0000313" key="14">
    <source>
        <dbReference type="Proteomes" id="UP000676409"/>
    </source>
</evidence>
<sequence>MTGAALPDTRDAAAEFAALTGDGAIKRQIRTGLVIVGVLAAFLIAGSTFARLDSAVMAYGVVQAEGQDKVVEHPDGGVVSAILVREGDLVKQGQVLMRLDPTQANASLAIEQTAVDTLAAQLARLEAEAVGAPTIAFPKSLTDRASDPAVAAIMAGQTQLLGARRHALRGQAGAISEEIGQAHSMADGYRGQIAAVDQQAQTISEELAGMKKLYAKGFATKSQVDQLERAASALEGQKREYQANLDRLGHSVGQYQEQASQLGRDRLSSVAEQLDDARAKLAEATQRLAAIQAVVDHTTIRAPVTGYVFGLAANGAGAVVAKGEKLLEILPKDASPIVETRVRPGDGGRLQKGMKVQVRVTASQWRGLPALHGTVQSRSADLIADPKTGQPFYSLVVAIDRDEVDRPGGPSLDVGTPVEVVVPTGSRTALAYMFQPMMESLGHGLKEQ</sequence>
<evidence type="ECO:0000256" key="9">
    <source>
        <dbReference type="RuleBase" id="RU365093"/>
    </source>
</evidence>
<keyword evidence="7 9" id="KW-1133">Transmembrane helix</keyword>
<evidence type="ECO:0000259" key="11">
    <source>
        <dbReference type="Pfam" id="PF25994"/>
    </source>
</evidence>
<dbReference type="InterPro" id="IPR050739">
    <property type="entry name" value="MFP"/>
</dbReference>
<feature type="domain" description="AprE-like beta-barrel" evidence="12">
    <location>
        <begin position="337"/>
        <end position="425"/>
    </location>
</feature>
<evidence type="ECO:0000256" key="1">
    <source>
        <dbReference type="ARBA" id="ARBA00004377"/>
    </source>
</evidence>
<feature type="domain" description="AprE-like long alpha-helical hairpin" evidence="11">
    <location>
        <begin position="105"/>
        <end position="292"/>
    </location>
</feature>
<evidence type="ECO:0000256" key="7">
    <source>
        <dbReference type="ARBA" id="ARBA00022989"/>
    </source>
</evidence>
<dbReference type="PANTHER" id="PTHR30386">
    <property type="entry name" value="MEMBRANE FUSION SUBUNIT OF EMRAB-TOLC MULTIDRUG EFFLUX PUMP"/>
    <property type="match status" value="1"/>
</dbReference>
<dbReference type="Pfam" id="PF25994">
    <property type="entry name" value="HH_AprE"/>
    <property type="match status" value="1"/>
</dbReference>
<evidence type="ECO:0000256" key="4">
    <source>
        <dbReference type="ARBA" id="ARBA00022475"/>
    </source>
</evidence>
<keyword evidence="5 9" id="KW-0997">Cell inner membrane</keyword>
<keyword evidence="4 9" id="KW-1003">Cell membrane</keyword>
<dbReference type="Gene3D" id="1.20.5.340">
    <property type="match status" value="1"/>
</dbReference>
<comment type="subcellular location">
    <subcellularLocation>
        <location evidence="1 9">Cell inner membrane</location>
        <topology evidence="1 9">Single-pass membrane protein</topology>
    </subcellularLocation>
</comment>
<gene>
    <name evidence="13" type="ORF">KCG34_19535</name>
</gene>
<dbReference type="SUPFAM" id="SSF111369">
    <property type="entry name" value="HlyD-like secretion proteins"/>
    <property type="match status" value="1"/>
</dbReference>
<name>A0A975FYL0_9CAUL</name>
<dbReference type="GO" id="GO:0005886">
    <property type="term" value="C:plasma membrane"/>
    <property type="evidence" value="ECO:0007669"/>
    <property type="project" value="UniProtKB-SubCell"/>
</dbReference>
<keyword evidence="8 9" id="KW-0472">Membrane</keyword>
<evidence type="ECO:0000256" key="8">
    <source>
        <dbReference type="ARBA" id="ARBA00023136"/>
    </source>
</evidence>
<keyword evidence="3 9" id="KW-0813">Transport</keyword>
<dbReference type="PANTHER" id="PTHR30386:SF17">
    <property type="entry name" value="ALKALINE PROTEASE SECRETION PROTEIN APRE"/>
    <property type="match status" value="1"/>
</dbReference>
<reference evidence="13" key="1">
    <citation type="submission" date="2021-04" db="EMBL/GenBank/DDBJ databases">
        <title>The complete genome sequence of Caulobacter sp. S6.</title>
        <authorList>
            <person name="Tang Y."/>
            <person name="Ouyang W."/>
            <person name="Liu Q."/>
            <person name="Huang B."/>
            <person name="Guo Z."/>
            <person name="Lei P."/>
        </authorList>
    </citation>
    <scope>NUCLEOTIDE SEQUENCE</scope>
    <source>
        <strain evidence="13">S6</strain>
    </source>
</reference>
<protein>
    <recommendedName>
        <fullName evidence="9">Membrane fusion protein (MFP) family protein</fullName>
    </recommendedName>
</protein>
<dbReference type="InterPro" id="IPR058781">
    <property type="entry name" value="HH_AprE-like"/>
</dbReference>
<dbReference type="Proteomes" id="UP000676409">
    <property type="component" value="Chromosome"/>
</dbReference>
<dbReference type="NCBIfam" id="TIGR01843">
    <property type="entry name" value="type_I_hlyD"/>
    <property type="match status" value="1"/>
</dbReference>
<dbReference type="InterPro" id="IPR058982">
    <property type="entry name" value="Beta-barrel_AprE"/>
</dbReference>
<dbReference type="KEGG" id="caul:KCG34_19535"/>
<evidence type="ECO:0000313" key="13">
    <source>
        <dbReference type="EMBL" id="QUD87222.1"/>
    </source>
</evidence>
<evidence type="ECO:0000256" key="3">
    <source>
        <dbReference type="ARBA" id="ARBA00022448"/>
    </source>
</evidence>
<dbReference type="GO" id="GO:0015031">
    <property type="term" value="P:protein transport"/>
    <property type="evidence" value="ECO:0007669"/>
    <property type="project" value="InterPro"/>
</dbReference>
<dbReference type="EMBL" id="CP073078">
    <property type="protein sequence ID" value="QUD87222.1"/>
    <property type="molecule type" value="Genomic_DNA"/>
</dbReference>
<evidence type="ECO:0000256" key="2">
    <source>
        <dbReference type="ARBA" id="ARBA00009477"/>
    </source>
</evidence>